<comment type="caution">
    <text evidence="1">The sequence shown here is derived from an EMBL/GenBank/DDBJ whole genome shotgun (WGS) entry which is preliminary data.</text>
</comment>
<evidence type="ECO:0000313" key="1">
    <source>
        <dbReference type="EMBL" id="CAF2046279.1"/>
    </source>
</evidence>
<proteinExistence type="predicted"/>
<dbReference type="EMBL" id="CAJNRE010005531">
    <property type="protein sequence ID" value="CAF2046279.1"/>
    <property type="molecule type" value="Genomic_DNA"/>
</dbReference>
<reference evidence="1" key="1">
    <citation type="submission" date="2021-02" db="EMBL/GenBank/DDBJ databases">
        <authorList>
            <person name="Nowell W R."/>
        </authorList>
    </citation>
    <scope>NUCLEOTIDE SEQUENCE</scope>
</reference>
<evidence type="ECO:0000313" key="2">
    <source>
        <dbReference type="Proteomes" id="UP000663824"/>
    </source>
</evidence>
<name>A0A816P9S9_9BILA</name>
<sequence length="104" mass="11691">MEVDEQVDMALERIDTEVQTTPDIESVELLVDRTSKSEQGCIVCGVGKGVKRYRLTDVQRGLVFLIKGIFLPPGSRCCKIHLYNKQLTYEALRAIKGSMSSVER</sequence>
<dbReference type="Proteomes" id="UP000663824">
    <property type="component" value="Unassembled WGS sequence"/>
</dbReference>
<protein>
    <submittedName>
        <fullName evidence="1">Uncharacterized protein</fullName>
    </submittedName>
</protein>
<gene>
    <name evidence="1" type="ORF">MBJ925_LOCUS12196</name>
</gene>
<dbReference type="AlphaFoldDB" id="A0A816P9S9"/>
<accession>A0A816P9S9</accession>
<organism evidence="1 2">
    <name type="scientific">Rotaria magnacalcarata</name>
    <dbReference type="NCBI Taxonomy" id="392030"/>
    <lineage>
        <taxon>Eukaryota</taxon>
        <taxon>Metazoa</taxon>
        <taxon>Spiralia</taxon>
        <taxon>Gnathifera</taxon>
        <taxon>Rotifera</taxon>
        <taxon>Eurotatoria</taxon>
        <taxon>Bdelloidea</taxon>
        <taxon>Philodinida</taxon>
        <taxon>Philodinidae</taxon>
        <taxon>Rotaria</taxon>
    </lineage>
</organism>